<evidence type="ECO:0000256" key="4">
    <source>
        <dbReference type="ARBA" id="ARBA00022989"/>
    </source>
</evidence>
<feature type="transmembrane region" description="Helical" evidence="7">
    <location>
        <begin position="442"/>
        <end position="463"/>
    </location>
</feature>
<evidence type="ECO:0000256" key="3">
    <source>
        <dbReference type="ARBA" id="ARBA00022692"/>
    </source>
</evidence>
<dbReference type="RefSeq" id="XP_033673175.1">
    <property type="nucleotide sequence ID" value="XM_033811420.1"/>
</dbReference>
<dbReference type="AlphaFoldDB" id="A0A6A6D3Q3"/>
<dbReference type="InterPro" id="IPR036259">
    <property type="entry name" value="MFS_trans_sf"/>
</dbReference>
<feature type="transmembrane region" description="Helical" evidence="7">
    <location>
        <begin position="539"/>
        <end position="560"/>
    </location>
</feature>
<evidence type="ECO:0000256" key="2">
    <source>
        <dbReference type="ARBA" id="ARBA00008335"/>
    </source>
</evidence>
<feature type="compositionally biased region" description="Basic and acidic residues" evidence="6">
    <location>
        <begin position="26"/>
        <end position="38"/>
    </location>
</feature>
<sequence>MASPEVELARRHSEEQQPNYEAPNEEITKSGDAKRGKNDSSSSLGNEADDEEITWQYLEFETELPSPAYLSHSTPDDLEKQSRNPPPQCPNLKKYTSPFLWSEGRKSVLVWISCIATMFTAFNAGAYTSGLGQMTDEWHISEVVGLLGVTLFTVGFGFAPMFLAPFSEINGRRPVFLVTGVLWVVFQVVSAVTPTFGGMCVCRFLTGCMSSTFSTMVGGVLSDIYHAKDRNTAMALFSASALCGTGLGPLVCGFIAQHKNWRWIFYVQIIVDGILIIFVIFFFHETRGSVLLSRKAKALNKWYDQLEAAGYYGVTSPATSSFQKTTVHRLRWKCLADEERSSLTTMLKISLLRPFHMLITEPTVFFFSLWISFSWAVLYMTFSAVPLIYETTFHFTLEQGGAIFASICIASILFGIIAVYQDRIGMRYLPESQKRILRSPEGRLYFACFSSALLPIGCIWFGVSGAYESSHWITPALGVACATMGVGVIYLAVFNYLADSYHRYASSALAAQSFCRNMLAGAFPLFTRQMFRKMTFQGAGGFLGGVGFLLTAVPWVLLLFGPKIRAKSKLAGEVMK</sequence>
<dbReference type="Gene3D" id="1.20.1250.20">
    <property type="entry name" value="MFS general substrate transporter like domains"/>
    <property type="match status" value="1"/>
</dbReference>
<dbReference type="FunFam" id="1.20.1250.20:FF:000082">
    <property type="entry name" value="MFS multidrug transporter, putative"/>
    <property type="match status" value="1"/>
</dbReference>
<dbReference type="Proteomes" id="UP000799537">
    <property type="component" value="Unassembled WGS sequence"/>
</dbReference>
<evidence type="ECO:0000259" key="8">
    <source>
        <dbReference type="PROSITE" id="PS50850"/>
    </source>
</evidence>
<feature type="transmembrane region" description="Helical" evidence="7">
    <location>
        <begin position="108"/>
        <end position="128"/>
    </location>
</feature>
<feature type="transmembrane region" description="Helical" evidence="7">
    <location>
        <begin position="401"/>
        <end position="421"/>
    </location>
</feature>
<evidence type="ECO:0000313" key="9">
    <source>
        <dbReference type="EMBL" id="KAF2172286.1"/>
    </source>
</evidence>
<gene>
    <name evidence="9" type="ORF">M409DRAFT_50006</name>
</gene>
<keyword evidence="5 7" id="KW-0472">Membrane</keyword>
<keyword evidence="4 7" id="KW-1133">Transmembrane helix</keyword>
<dbReference type="PANTHER" id="PTHR23502">
    <property type="entry name" value="MAJOR FACILITATOR SUPERFAMILY"/>
    <property type="match status" value="1"/>
</dbReference>
<proteinExistence type="inferred from homology"/>
<keyword evidence="3 7" id="KW-0812">Transmembrane</keyword>
<name>A0A6A6D3Q3_ZASCE</name>
<feature type="transmembrane region" description="Helical" evidence="7">
    <location>
        <begin position="204"/>
        <end position="221"/>
    </location>
</feature>
<keyword evidence="10" id="KW-1185">Reference proteome</keyword>
<dbReference type="InterPro" id="IPR020846">
    <property type="entry name" value="MFS_dom"/>
</dbReference>
<dbReference type="OrthoDB" id="6770063at2759"/>
<feature type="transmembrane region" description="Helical" evidence="7">
    <location>
        <begin position="233"/>
        <end position="257"/>
    </location>
</feature>
<evidence type="ECO:0000256" key="1">
    <source>
        <dbReference type="ARBA" id="ARBA00004141"/>
    </source>
</evidence>
<feature type="region of interest" description="Disordered" evidence="6">
    <location>
        <begin position="69"/>
        <end position="91"/>
    </location>
</feature>
<reference evidence="9" key="1">
    <citation type="journal article" date="2020" name="Stud. Mycol.">
        <title>101 Dothideomycetes genomes: a test case for predicting lifestyles and emergence of pathogens.</title>
        <authorList>
            <person name="Haridas S."/>
            <person name="Albert R."/>
            <person name="Binder M."/>
            <person name="Bloem J."/>
            <person name="Labutti K."/>
            <person name="Salamov A."/>
            <person name="Andreopoulos B."/>
            <person name="Baker S."/>
            <person name="Barry K."/>
            <person name="Bills G."/>
            <person name="Bluhm B."/>
            <person name="Cannon C."/>
            <person name="Castanera R."/>
            <person name="Culley D."/>
            <person name="Daum C."/>
            <person name="Ezra D."/>
            <person name="Gonzalez J."/>
            <person name="Henrissat B."/>
            <person name="Kuo A."/>
            <person name="Liang C."/>
            <person name="Lipzen A."/>
            <person name="Lutzoni F."/>
            <person name="Magnuson J."/>
            <person name="Mondo S."/>
            <person name="Nolan M."/>
            <person name="Ohm R."/>
            <person name="Pangilinan J."/>
            <person name="Park H.-J."/>
            <person name="Ramirez L."/>
            <person name="Alfaro M."/>
            <person name="Sun H."/>
            <person name="Tritt A."/>
            <person name="Yoshinaga Y."/>
            <person name="Zwiers L.-H."/>
            <person name="Turgeon B."/>
            <person name="Goodwin S."/>
            <person name="Spatafora J."/>
            <person name="Crous P."/>
            <person name="Grigoriev I."/>
        </authorList>
    </citation>
    <scope>NUCLEOTIDE SEQUENCE</scope>
    <source>
        <strain evidence="9">ATCC 36951</strain>
    </source>
</reference>
<dbReference type="GeneID" id="54564692"/>
<comment type="similarity">
    <text evidence="2">Belongs to the major facilitator superfamily.</text>
</comment>
<dbReference type="GO" id="GO:0022857">
    <property type="term" value="F:transmembrane transporter activity"/>
    <property type="evidence" value="ECO:0007669"/>
    <property type="project" value="InterPro"/>
</dbReference>
<comment type="subcellular location">
    <subcellularLocation>
        <location evidence="1">Membrane</location>
        <topology evidence="1">Multi-pass membrane protein</topology>
    </subcellularLocation>
</comment>
<feature type="region of interest" description="Disordered" evidence="6">
    <location>
        <begin position="1"/>
        <end position="49"/>
    </location>
</feature>
<dbReference type="GO" id="GO:0005886">
    <property type="term" value="C:plasma membrane"/>
    <property type="evidence" value="ECO:0007669"/>
    <property type="project" value="TreeGrafter"/>
</dbReference>
<accession>A0A6A6D3Q3</accession>
<feature type="transmembrane region" description="Helical" evidence="7">
    <location>
        <begin position="263"/>
        <end position="284"/>
    </location>
</feature>
<feature type="transmembrane region" description="Helical" evidence="7">
    <location>
        <begin position="140"/>
        <end position="163"/>
    </location>
</feature>
<dbReference type="PANTHER" id="PTHR23502:SF134">
    <property type="entry name" value="MAJOR FACILITATOR SUPERFAMILY (MFS) PROFILE DOMAIN-CONTAINING PROTEIN-RELATED"/>
    <property type="match status" value="1"/>
</dbReference>
<dbReference type="CDD" id="cd17323">
    <property type="entry name" value="MFS_Tpo1_MDR_like"/>
    <property type="match status" value="1"/>
</dbReference>
<feature type="transmembrane region" description="Helical" evidence="7">
    <location>
        <begin position="475"/>
        <end position="497"/>
    </location>
</feature>
<dbReference type="FunFam" id="1.20.1720.10:FF:000061">
    <property type="entry name" value="Uncharacterized protein"/>
    <property type="match status" value="1"/>
</dbReference>
<dbReference type="Pfam" id="PF07690">
    <property type="entry name" value="MFS_1"/>
    <property type="match status" value="1"/>
</dbReference>
<dbReference type="InterPro" id="IPR011701">
    <property type="entry name" value="MFS"/>
</dbReference>
<protein>
    <recommendedName>
        <fullName evidence="8">Major facilitator superfamily (MFS) profile domain-containing protein</fullName>
    </recommendedName>
</protein>
<feature type="transmembrane region" description="Helical" evidence="7">
    <location>
        <begin position="175"/>
        <end position="192"/>
    </location>
</feature>
<evidence type="ECO:0000313" key="10">
    <source>
        <dbReference type="Proteomes" id="UP000799537"/>
    </source>
</evidence>
<dbReference type="SUPFAM" id="SSF103473">
    <property type="entry name" value="MFS general substrate transporter"/>
    <property type="match status" value="1"/>
</dbReference>
<organism evidence="9 10">
    <name type="scientific">Zasmidium cellare ATCC 36951</name>
    <dbReference type="NCBI Taxonomy" id="1080233"/>
    <lineage>
        <taxon>Eukaryota</taxon>
        <taxon>Fungi</taxon>
        <taxon>Dikarya</taxon>
        <taxon>Ascomycota</taxon>
        <taxon>Pezizomycotina</taxon>
        <taxon>Dothideomycetes</taxon>
        <taxon>Dothideomycetidae</taxon>
        <taxon>Mycosphaerellales</taxon>
        <taxon>Mycosphaerellaceae</taxon>
        <taxon>Zasmidium</taxon>
    </lineage>
</organism>
<feature type="transmembrane region" description="Helical" evidence="7">
    <location>
        <begin position="363"/>
        <end position="389"/>
    </location>
</feature>
<evidence type="ECO:0000256" key="5">
    <source>
        <dbReference type="ARBA" id="ARBA00023136"/>
    </source>
</evidence>
<evidence type="ECO:0000256" key="6">
    <source>
        <dbReference type="SAM" id="MobiDB-lite"/>
    </source>
</evidence>
<feature type="domain" description="Major facilitator superfamily (MFS) profile" evidence="8">
    <location>
        <begin position="109"/>
        <end position="569"/>
    </location>
</feature>
<dbReference type="PROSITE" id="PS50850">
    <property type="entry name" value="MFS"/>
    <property type="match status" value="1"/>
</dbReference>
<dbReference type="EMBL" id="ML993581">
    <property type="protein sequence ID" value="KAF2172286.1"/>
    <property type="molecule type" value="Genomic_DNA"/>
</dbReference>
<evidence type="ECO:0000256" key="7">
    <source>
        <dbReference type="SAM" id="Phobius"/>
    </source>
</evidence>